<reference evidence="2" key="1">
    <citation type="submission" date="2018-04" db="EMBL/GenBank/DDBJ databases">
        <authorList>
            <person name="Go L.Y."/>
            <person name="Mitchell J.A."/>
        </authorList>
    </citation>
    <scope>NUCLEOTIDE SEQUENCE</scope>
    <source>
        <tissue evidence="2">Whole organism</tissue>
    </source>
</reference>
<protein>
    <submittedName>
        <fullName evidence="2">CSON009587 protein</fullName>
    </submittedName>
</protein>
<dbReference type="AlphaFoldDB" id="A0A336KJG1"/>
<keyword evidence="1" id="KW-0472">Membrane</keyword>
<feature type="transmembrane region" description="Helical" evidence="1">
    <location>
        <begin position="7"/>
        <end position="26"/>
    </location>
</feature>
<keyword evidence="1" id="KW-1133">Transmembrane helix</keyword>
<organism evidence="2">
    <name type="scientific">Culicoides sonorensis</name>
    <name type="common">Biting midge</name>
    <dbReference type="NCBI Taxonomy" id="179676"/>
    <lineage>
        <taxon>Eukaryota</taxon>
        <taxon>Metazoa</taxon>
        <taxon>Ecdysozoa</taxon>
        <taxon>Arthropoda</taxon>
        <taxon>Hexapoda</taxon>
        <taxon>Insecta</taxon>
        <taxon>Pterygota</taxon>
        <taxon>Neoptera</taxon>
        <taxon>Endopterygota</taxon>
        <taxon>Diptera</taxon>
        <taxon>Nematocera</taxon>
        <taxon>Chironomoidea</taxon>
        <taxon>Ceratopogonidae</taxon>
        <taxon>Ceratopogoninae</taxon>
        <taxon>Culicoides</taxon>
        <taxon>Monoculicoides</taxon>
    </lineage>
</organism>
<evidence type="ECO:0000313" key="2">
    <source>
        <dbReference type="EMBL" id="SSX03405.1"/>
    </source>
</evidence>
<gene>
    <name evidence="2" type="primary">CSON009587</name>
</gene>
<sequence>MDDSLEDIAWIVWCGLLSALIFYILVQTVKYCAKITKSRGILNPDGTPERTENGEDFTAVSPVYTISRTLPSIDTLTTTASSRELASTTTCSRNTLNIDTEKLDGLPSYEEAIQIMMHPSAPISPPGRLSTTIITDQENQSQTNHQNWFNNIIIFRFSDFFDFLFPDVIAGGGGGICKIVEGYCPASAISLRTIKIYRKKLMLTKNV</sequence>
<name>A0A336KJG1_CULSO</name>
<dbReference type="VEuPathDB" id="VectorBase:CSON009587"/>
<evidence type="ECO:0000256" key="1">
    <source>
        <dbReference type="SAM" id="Phobius"/>
    </source>
</evidence>
<evidence type="ECO:0000313" key="3">
    <source>
        <dbReference type="EMBL" id="SSX23770.1"/>
    </source>
</evidence>
<keyword evidence="1" id="KW-0812">Transmembrane</keyword>
<dbReference type="EMBL" id="UFQT01000381">
    <property type="protein sequence ID" value="SSX23770.1"/>
    <property type="molecule type" value="Genomic_DNA"/>
</dbReference>
<proteinExistence type="predicted"/>
<accession>A0A336KJG1</accession>
<dbReference type="EMBL" id="UFQS01000381">
    <property type="protein sequence ID" value="SSX03405.1"/>
    <property type="molecule type" value="Genomic_DNA"/>
</dbReference>
<reference evidence="3" key="2">
    <citation type="submission" date="2018-07" db="EMBL/GenBank/DDBJ databases">
        <authorList>
            <person name="Quirk P.G."/>
            <person name="Krulwich T.A."/>
        </authorList>
    </citation>
    <scope>NUCLEOTIDE SEQUENCE</scope>
</reference>